<dbReference type="EMBL" id="JAVALS010000003">
    <property type="protein sequence ID" value="MDP5226799.1"/>
    <property type="molecule type" value="Genomic_DNA"/>
</dbReference>
<dbReference type="InterPro" id="IPR052526">
    <property type="entry name" value="HTH-type_Bedaq_tolerance"/>
</dbReference>
<evidence type="ECO:0000259" key="1">
    <source>
        <dbReference type="PROSITE" id="PS50995"/>
    </source>
</evidence>
<dbReference type="InterPro" id="IPR036388">
    <property type="entry name" value="WH-like_DNA-bd_sf"/>
</dbReference>
<evidence type="ECO:0000313" key="3">
    <source>
        <dbReference type="Proteomes" id="UP001232725"/>
    </source>
</evidence>
<dbReference type="PROSITE" id="PS50995">
    <property type="entry name" value="HTH_MARR_2"/>
    <property type="match status" value="1"/>
</dbReference>
<sequence length="148" mass="16521">MNKETDEALELARSFREALRQAVYVTRRLDVGETELTGTQLSLLTLLADGGARVSDVARSLGVRTPTATEQITRLEGRGYVRRESDPDDSRAVVVRLTDGGWEAVERVNLRRNRAIAAVIERLEPADRTALESAIPVLTSIYDRLREE</sequence>
<evidence type="ECO:0000313" key="2">
    <source>
        <dbReference type="EMBL" id="MDP5226799.1"/>
    </source>
</evidence>
<comment type="caution">
    <text evidence="2">The sequence shown here is derived from an EMBL/GenBank/DDBJ whole genome shotgun (WGS) entry which is preliminary data.</text>
</comment>
<dbReference type="RefSeq" id="WP_305995853.1">
    <property type="nucleotide sequence ID" value="NZ_JAVALS010000003.1"/>
</dbReference>
<name>A0ABT9IMH6_9MICC</name>
<dbReference type="SMART" id="SM00347">
    <property type="entry name" value="HTH_MARR"/>
    <property type="match status" value="1"/>
</dbReference>
<dbReference type="PRINTS" id="PR00598">
    <property type="entry name" value="HTHMARR"/>
</dbReference>
<dbReference type="CDD" id="cd00090">
    <property type="entry name" value="HTH_ARSR"/>
    <property type="match status" value="1"/>
</dbReference>
<dbReference type="InterPro" id="IPR000835">
    <property type="entry name" value="HTH_MarR-typ"/>
</dbReference>
<dbReference type="Gene3D" id="1.10.10.10">
    <property type="entry name" value="Winged helix-like DNA-binding domain superfamily/Winged helix DNA-binding domain"/>
    <property type="match status" value="1"/>
</dbReference>
<dbReference type="PANTHER" id="PTHR39515">
    <property type="entry name" value="CONSERVED PROTEIN"/>
    <property type="match status" value="1"/>
</dbReference>
<keyword evidence="3" id="KW-1185">Reference proteome</keyword>
<dbReference type="InterPro" id="IPR036390">
    <property type="entry name" value="WH_DNA-bd_sf"/>
</dbReference>
<dbReference type="PANTHER" id="PTHR39515:SF2">
    <property type="entry name" value="HTH-TYPE TRANSCRIPTIONAL REGULATOR RV0880"/>
    <property type="match status" value="1"/>
</dbReference>
<dbReference type="InterPro" id="IPR011991">
    <property type="entry name" value="ArsR-like_HTH"/>
</dbReference>
<dbReference type="Proteomes" id="UP001232725">
    <property type="component" value="Unassembled WGS sequence"/>
</dbReference>
<proteinExistence type="predicted"/>
<dbReference type="SUPFAM" id="SSF46785">
    <property type="entry name" value="Winged helix' DNA-binding domain"/>
    <property type="match status" value="1"/>
</dbReference>
<reference evidence="2 3" key="1">
    <citation type="submission" date="2023-08" db="EMBL/GenBank/DDBJ databases">
        <title>Arthrobacter horti sp. nov., isolated from forest soil.</title>
        <authorList>
            <person name="Park M."/>
        </authorList>
    </citation>
    <scope>NUCLEOTIDE SEQUENCE [LARGE SCALE GENOMIC DNA]</scope>
    <source>
        <strain evidence="2 3">YJM1</strain>
    </source>
</reference>
<accession>A0ABT9IMH6</accession>
<organism evidence="2 3">
    <name type="scientific">Arthrobacter horti</name>
    <dbReference type="NCBI Taxonomy" id="3068273"/>
    <lineage>
        <taxon>Bacteria</taxon>
        <taxon>Bacillati</taxon>
        <taxon>Actinomycetota</taxon>
        <taxon>Actinomycetes</taxon>
        <taxon>Micrococcales</taxon>
        <taxon>Micrococcaceae</taxon>
        <taxon>Arthrobacter</taxon>
    </lineage>
</organism>
<dbReference type="Pfam" id="PF01047">
    <property type="entry name" value="MarR"/>
    <property type="match status" value="1"/>
</dbReference>
<gene>
    <name evidence="2" type="ORF">Q9R02_06510</name>
</gene>
<feature type="domain" description="HTH marR-type" evidence="1">
    <location>
        <begin position="8"/>
        <end position="147"/>
    </location>
</feature>
<protein>
    <submittedName>
        <fullName evidence="2">MarR family transcriptional regulator</fullName>
    </submittedName>
</protein>